<keyword evidence="2" id="KW-0560">Oxidoreductase</keyword>
<dbReference type="InterPro" id="IPR051704">
    <property type="entry name" value="FAD_aromatic-hydroxylase"/>
</dbReference>
<evidence type="ECO:0000259" key="1">
    <source>
        <dbReference type="Pfam" id="PF01494"/>
    </source>
</evidence>
<name>A0AAE3R9G3_9BACT</name>
<dbReference type="AlphaFoldDB" id="A0AAE3R9G3"/>
<dbReference type="SUPFAM" id="SSF51905">
    <property type="entry name" value="FAD/NAD(P)-binding domain"/>
    <property type="match status" value="1"/>
</dbReference>
<dbReference type="PANTHER" id="PTHR46865:SF8">
    <property type="entry name" value="POSSIBLE OXIDOREDUCTASE"/>
    <property type="match status" value="1"/>
</dbReference>
<dbReference type="Pfam" id="PF01494">
    <property type="entry name" value="FAD_binding_3"/>
    <property type="match status" value="1"/>
</dbReference>
<organism evidence="2 3">
    <name type="scientific">Xanthocytophaga agilis</name>
    <dbReference type="NCBI Taxonomy" id="3048010"/>
    <lineage>
        <taxon>Bacteria</taxon>
        <taxon>Pseudomonadati</taxon>
        <taxon>Bacteroidota</taxon>
        <taxon>Cytophagia</taxon>
        <taxon>Cytophagales</taxon>
        <taxon>Rhodocytophagaceae</taxon>
        <taxon>Xanthocytophaga</taxon>
    </lineage>
</organism>
<dbReference type="PANTHER" id="PTHR46865">
    <property type="entry name" value="OXIDOREDUCTASE-RELATED"/>
    <property type="match status" value="1"/>
</dbReference>
<gene>
    <name evidence="2" type="ORF">QNI22_36050</name>
</gene>
<dbReference type="PRINTS" id="PR00420">
    <property type="entry name" value="RNGMNOXGNASE"/>
</dbReference>
<sequence>MKKRIIISGGGIAGLTVAKLLLEQGHEIIVINKARAFTKAGFFVSLKSFGVEIMDQLGLKEELIQEATPSLFMHWLDAEGHMIRNISYEKVNQNTTQSILITRGGLHQVLYKSVVNEVNILFETTIEHMQQNGQKVNITLSNGALLEADLLIVSEGLRSSTRANYFQDSQLEDFNLLYMGGRLKGNYPYTIGTVSTYLDVNKMFAIYPVSKEEIAIQCYIHTTDNLPAVQENAHNLLKDTFKTYPSEVQHVINDFLKNGLMFVDKMGMVHAPNLVNGNVVLLGDAGYCPTALSGMGASLSIYGAKALAYFLATYADDLALSLQSYNSLLQPISKKFQGNARDNAKSFIPKNEADLARFTHLFSNATDEQVSKLMTDQLILTQEQLQFTLPA</sequence>
<dbReference type="Gene3D" id="3.50.50.60">
    <property type="entry name" value="FAD/NAD(P)-binding domain"/>
    <property type="match status" value="1"/>
</dbReference>
<dbReference type="GO" id="GO:0004497">
    <property type="term" value="F:monooxygenase activity"/>
    <property type="evidence" value="ECO:0007669"/>
    <property type="project" value="UniProtKB-KW"/>
</dbReference>
<protein>
    <submittedName>
        <fullName evidence="2">FAD-dependent monooxygenase</fullName>
    </submittedName>
</protein>
<evidence type="ECO:0000313" key="2">
    <source>
        <dbReference type="EMBL" id="MDJ1506129.1"/>
    </source>
</evidence>
<dbReference type="InterPro" id="IPR036188">
    <property type="entry name" value="FAD/NAD-bd_sf"/>
</dbReference>
<accession>A0AAE3R9G3</accession>
<keyword evidence="3" id="KW-1185">Reference proteome</keyword>
<dbReference type="InterPro" id="IPR002938">
    <property type="entry name" value="FAD-bd"/>
</dbReference>
<evidence type="ECO:0000313" key="3">
    <source>
        <dbReference type="Proteomes" id="UP001232063"/>
    </source>
</evidence>
<proteinExistence type="predicted"/>
<dbReference type="Proteomes" id="UP001232063">
    <property type="component" value="Unassembled WGS sequence"/>
</dbReference>
<feature type="domain" description="FAD-binding" evidence="1">
    <location>
        <begin position="5"/>
        <end position="316"/>
    </location>
</feature>
<dbReference type="EMBL" id="JASJOU010000020">
    <property type="protein sequence ID" value="MDJ1506129.1"/>
    <property type="molecule type" value="Genomic_DNA"/>
</dbReference>
<keyword evidence="2" id="KW-0503">Monooxygenase</keyword>
<dbReference type="RefSeq" id="WP_314518881.1">
    <property type="nucleotide sequence ID" value="NZ_JASJOU010000020.1"/>
</dbReference>
<dbReference type="GO" id="GO:0071949">
    <property type="term" value="F:FAD binding"/>
    <property type="evidence" value="ECO:0007669"/>
    <property type="project" value="InterPro"/>
</dbReference>
<comment type="caution">
    <text evidence="2">The sequence shown here is derived from an EMBL/GenBank/DDBJ whole genome shotgun (WGS) entry which is preliminary data.</text>
</comment>
<reference evidence="2" key="1">
    <citation type="submission" date="2023-05" db="EMBL/GenBank/DDBJ databases">
        <authorList>
            <person name="Zhang X."/>
        </authorList>
    </citation>
    <scope>NUCLEOTIDE SEQUENCE</scope>
    <source>
        <strain evidence="2">BD1B2-1</strain>
    </source>
</reference>